<feature type="domain" description="Photolyase/cryptochrome alpha/beta" evidence="5">
    <location>
        <begin position="20"/>
        <end position="151"/>
    </location>
</feature>
<dbReference type="GO" id="GO:0003904">
    <property type="term" value="F:deoxyribodipyrimidine photo-lyase activity"/>
    <property type="evidence" value="ECO:0007669"/>
    <property type="project" value="TreeGrafter"/>
</dbReference>
<dbReference type="InterPro" id="IPR036134">
    <property type="entry name" value="Crypto/Photolyase_FAD-like_sf"/>
</dbReference>
<dbReference type="InterPro" id="IPR018394">
    <property type="entry name" value="DNA_photolyase_1_CS_C"/>
</dbReference>
<dbReference type="Gene3D" id="1.10.579.10">
    <property type="entry name" value="DNA Cyclobutane Dipyrimidine Photolyase, subunit A, domain 3"/>
    <property type="match status" value="1"/>
</dbReference>
<dbReference type="GO" id="GO:0003677">
    <property type="term" value="F:DNA binding"/>
    <property type="evidence" value="ECO:0007669"/>
    <property type="project" value="TreeGrafter"/>
</dbReference>
<dbReference type="GO" id="GO:0006139">
    <property type="term" value="P:nucleobase-containing compound metabolic process"/>
    <property type="evidence" value="ECO:0007669"/>
    <property type="project" value="UniProtKB-ARBA"/>
</dbReference>
<dbReference type="SUPFAM" id="SSF48173">
    <property type="entry name" value="Cryptochrome/photolyase FAD-binding domain"/>
    <property type="match status" value="1"/>
</dbReference>
<dbReference type="EMBL" id="MN739601">
    <property type="protein sequence ID" value="QHT15116.1"/>
    <property type="molecule type" value="Genomic_DNA"/>
</dbReference>
<keyword evidence="2" id="KW-0285">Flavoprotein</keyword>
<dbReference type="AlphaFoldDB" id="A0A6C0DDR9"/>
<dbReference type="InterPro" id="IPR036155">
    <property type="entry name" value="Crypto/Photolyase_N_sf"/>
</dbReference>
<dbReference type="PANTHER" id="PTHR11455">
    <property type="entry name" value="CRYPTOCHROME"/>
    <property type="match status" value="1"/>
</dbReference>
<protein>
    <recommendedName>
        <fullName evidence="5">Photolyase/cryptochrome alpha/beta domain-containing protein</fullName>
    </recommendedName>
</protein>
<dbReference type="PRINTS" id="PR00147">
    <property type="entry name" value="DNAPHOTLYASE"/>
</dbReference>
<dbReference type="InterPro" id="IPR005101">
    <property type="entry name" value="Cryptochr/Photolyase_FAD-bd"/>
</dbReference>
<dbReference type="GO" id="GO:0071949">
    <property type="term" value="F:FAD binding"/>
    <property type="evidence" value="ECO:0007669"/>
    <property type="project" value="TreeGrafter"/>
</dbReference>
<proteinExistence type="predicted"/>
<keyword evidence="3" id="KW-0274">FAD</keyword>
<organism evidence="6">
    <name type="scientific">viral metagenome</name>
    <dbReference type="NCBI Taxonomy" id="1070528"/>
    <lineage>
        <taxon>unclassified sequences</taxon>
        <taxon>metagenomes</taxon>
        <taxon>organismal metagenomes</taxon>
    </lineage>
</organism>
<dbReference type="InterPro" id="IPR014729">
    <property type="entry name" value="Rossmann-like_a/b/a_fold"/>
</dbReference>
<name>A0A6C0DDR9_9ZZZZ</name>
<dbReference type="InterPro" id="IPR002081">
    <property type="entry name" value="Cryptochrome/DNA_photolyase_1"/>
</dbReference>
<dbReference type="SUPFAM" id="SSF52425">
    <property type="entry name" value="Cryptochrome/photolyase, N-terminal domain"/>
    <property type="match status" value="1"/>
</dbReference>
<evidence type="ECO:0000256" key="3">
    <source>
        <dbReference type="ARBA" id="ARBA00022827"/>
    </source>
</evidence>
<evidence type="ECO:0000259" key="5">
    <source>
        <dbReference type="PROSITE" id="PS51645"/>
    </source>
</evidence>
<dbReference type="PROSITE" id="PS51645">
    <property type="entry name" value="PHR_CRY_ALPHA_BETA"/>
    <property type="match status" value="1"/>
</dbReference>
<dbReference type="PROSITE" id="PS00691">
    <property type="entry name" value="DNA_PHOTOLYASES_1_2"/>
    <property type="match status" value="1"/>
</dbReference>
<dbReference type="GO" id="GO:0006950">
    <property type="term" value="P:response to stress"/>
    <property type="evidence" value="ECO:0007669"/>
    <property type="project" value="UniProtKB-ARBA"/>
</dbReference>
<dbReference type="Pfam" id="PF03441">
    <property type="entry name" value="FAD_binding_7"/>
    <property type="match status" value="1"/>
</dbReference>
<dbReference type="PANTHER" id="PTHR11455:SF9">
    <property type="entry name" value="CRYPTOCHROME CIRCADIAN CLOCK 5 ISOFORM X1"/>
    <property type="match status" value="1"/>
</dbReference>
<evidence type="ECO:0000256" key="4">
    <source>
        <dbReference type="ARBA" id="ARBA00022991"/>
    </source>
</evidence>
<reference evidence="6" key="1">
    <citation type="journal article" date="2020" name="Nature">
        <title>Giant virus diversity and host interactions through global metagenomics.</title>
        <authorList>
            <person name="Schulz F."/>
            <person name="Roux S."/>
            <person name="Paez-Espino D."/>
            <person name="Jungbluth S."/>
            <person name="Walsh D.A."/>
            <person name="Denef V.J."/>
            <person name="McMahon K.D."/>
            <person name="Konstantinidis K.T."/>
            <person name="Eloe-Fadrosh E.A."/>
            <person name="Kyrpides N.C."/>
            <person name="Woyke T."/>
        </authorList>
    </citation>
    <scope>NUCLEOTIDE SEQUENCE</scope>
    <source>
        <strain evidence="6">GVMAG-M-3300023174-144</strain>
    </source>
</reference>
<dbReference type="InterPro" id="IPR006050">
    <property type="entry name" value="DNA_photolyase_N"/>
</dbReference>
<dbReference type="PROSITE" id="PS00394">
    <property type="entry name" value="DNA_PHOTOLYASES_1_1"/>
    <property type="match status" value="1"/>
</dbReference>
<keyword evidence="4" id="KW-0157">Chromophore</keyword>
<evidence type="ECO:0000256" key="1">
    <source>
        <dbReference type="ARBA" id="ARBA00001974"/>
    </source>
</evidence>
<evidence type="ECO:0000256" key="2">
    <source>
        <dbReference type="ARBA" id="ARBA00022630"/>
    </source>
</evidence>
<comment type="cofactor">
    <cofactor evidence="1">
        <name>FAD</name>
        <dbReference type="ChEBI" id="CHEBI:57692"/>
    </cofactor>
</comment>
<accession>A0A6C0DDR9</accession>
<dbReference type="Gene3D" id="1.25.40.80">
    <property type="match status" value="1"/>
</dbReference>
<dbReference type="Gene3D" id="3.40.50.620">
    <property type="entry name" value="HUPs"/>
    <property type="match status" value="1"/>
</dbReference>
<evidence type="ECO:0000313" key="6">
    <source>
        <dbReference type="EMBL" id="QHT15116.1"/>
    </source>
</evidence>
<sequence length="477" mass="55349">MINPENLTKSSSTPPKKSFENGLFIFRRDFRITDNNGLNQMVSMCKNVYTIFIFTPEQVGSGNAYKSNNAVQFMIESLEDLSASISQKGGRLYTFYGNNETVVSNCIKYYHIDAIGFNADYSPYAVKRDDAIIDLCEKRGIECILTGDYYLHEPGTIFNGSGTAYQKFTPYYETCMKYPVEKPVPLKKQMKFTKKSGTPPGNHLISLKDAFFKFTKTNENILIGGRKQGILALKTALRTQNHYPSTRNNLDKPTSKLSAYIKFGCLSIREVYWAFKSKNYHDLNRQLVWRDFYMNVLYSYPRVLGHPMKPAYSKIKWHNNSRWLDAWKNGMTGFPVVDAAMRELNTTGFMHNRARLIVASFLVKTLLINWKEGEKYFATKLTDYDVASNNGNWQWVAGTGADSQQYNRIFNPWTQSEEHDPKCVYIKKWIPELNQLDPKIIHEWYKHWDQNKDIKYVKPICDFSQQRKLALEMYSVV</sequence>
<dbReference type="Pfam" id="PF00875">
    <property type="entry name" value="DNA_photolyase"/>
    <property type="match status" value="1"/>
</dbReference>